<dbReference type="InterPro" id="IPR011333">
    <property type="entry name" value="SKP1/BTB/POZ_sf"/>
</dbReference>
<comment type="caution">
    <text evidence="2">The sequence shown here is derived from an EMBL/GenBank/DDBJ whole genome shotgun (WGS) entry which is preliminary data.</text>
</comment>
<organism evidence="2 3">
    <name type="scientific">Fonsecaea erecta</name>
    <dbReference type="NCBI Taxonomy" id="1367422"/>
    <lineage>
        <taxon>Eukaryota</taxon>
        <taxon>Fungi</taxon>
        <taxon>Dikarya</taxon>
        <taxon>Ascomycota</taxon>
        <taxon>Pezizomycotina</taxon>
        <taxon>Eurotiomycetes</taxon>
        <taxon>Chaetothyriomycetidae</taxon>
        <taxon>Chaetothyriales</taxon>
        <taxon>Herpotrichiellaceae</taxon>
        <taxon>Fonsecaea</taxon>
    </lineage>
</organism>
<gene>
    <name evidence="2" type="ORF">AYL99_02576</name>
</gene>
<name>A0A178ZUA8_9EURO</name>
<dbReference type="RefSeq" id="XP_018696716.1">
    <property type="nucleotide sequence ID" value="XM_018834092.1"/>
</dbReference>
<proteinExistence type="predicted"/>
<protein>
    <recommendedName>
        <fullName evidence="4">BTB domain-containing protein</fullName>
    </recommendedName>
</protein>
<reference evidence="2 3" key="1">
    <citation type="submission" date="2016-04" db="EMBL/GenBank/DDBJ databases">
        <title>Draft genome of Fonsecaea erecta CBS 125763.</title>
        <authorList>
            <person name="Weiss V.A."/>
            <person name="Vicente V.A."/>
            <person name="Raittz R.T."/>
            <person name="Moreno L.F."/>
            <person name="De Souza E.M."/>
            <person name="Pedrosa F.O."/>
            <person name="Steffens M.B."/>
            <person name="Faoro H."/>
            <person name="Tadra-Sfeir M.Z."/>
            <person name="Najafzadeh M.J."/>
            <person name="Felipe M.S."/>
            <person name="Teixeira M."/>
            <person name="Sun J."/>
            <person name="Xi L."/>
            <person name="Gomes R."/>
            <person name="De Azevedo C.M."/>
            <person name="Salgado C.G."/>
            <person name="Da Silva M.B."/>
            <person name="Nascimento M.F."/>
            <person name="Queiroz-Telles F."/>
            <person name="Attili D.S."/>
            <person name="Gorbushina A."/>
        </authorList>
    </citation>
    <scope>NUCLEOTIDE SEQUENCE [LARGE SCALE GENOMIC DNA]</scope>
    <source>
        <strain evidence="2 3">CBS 125763</strain>
    </source>
</reference>
<feature type="region of interest" description="Disordered" evidence="1">
    <location>
        <begin position="29"/>
        <end position="49"/>
    </location>
</feature>
<keyword evidence="3" id="KW-1185">Reference proteome</keyword>
<dbReference type="OrthoDB" id="5275938at2759"/>
<dbReference type="AlphaFoldDB" id="A0A178ZUA8"/>
<dbReference type="GeneID" id="30006746"/>
<evidence type="ECO:0008006" key="4">
    <source>
        <dbReference type="Google" id="ProtNLM"/>
    </source>
</evidence>
<evidence type="ECO:0000313" key="3">
    <source>
        <dbReference type="Proteomes" id="UP000078343"/>
    </source>
</evidence>
<evidence type="ECO:0000313" key="2">
    <source>
        <dbReference type="EMBL" id="OAP63349.1"/>
    </source>
</evidence>
<sequence>MAPLTDGDLVLVDPDGDLILKVGSERSITHENKCNSPDNEDDSNAAQHEVKEIKQPKTLRIRVCSKFMTMCSPVFERMLNGSFRESQLTPNPVEPPVLELPEDAPTSMLELCRIFHHTWDTSLDAFPSCVLPIAIAADKYGCHKIARAWFHYRAFRNASRRSTCSILDLARLISISYILDDVGAFYFFSVEGYKSWRTKKGQNDEFISEISRYLPARVHELLKEIAKAQLKALRASCHNAISELCMGNQRYRDGAIVHSTIFTRTEEFTIPVVCKGQAARVAQYIQALFEVDLWLPGRGGGGPASLEAAICIVRQIAARSNDGPVNCDSVACVSCFISWESAVQDVADSFENELRGICLVCLKRGDLSTSKLQTGCNEHQGESTLGWFVAWSQTTRDYETLED</sequence>
<dbReference type="STRING" id="1367422.A0A178ZUA8"/>
<dbReference type="Proteomes" id="UP000078343">
    <property type="component" value="Unassembled WGS sequence"/>
</dbReference>
<dbReference type="EMBL" id="LVYI01000002">
    <property type="protein sequence ID" value="OAP63349.1"/>
    <property type="molecule type" value="Genomic_DNA"/>
</dbReference>
<dbReference type="Gene3D" id="3.30.710.10">
    <property type="entry name" value="Potassium Channel Kv1.1, Chain A"/>
    <property type="match status" value="1"/>
</dbReference>
<evidence type="ECO:0000256" key="1">
    <source>
        <dbReference type="SAM" id="MobiDB-lite"/>
    </source>
</evidence>
<accession>A0A178ZUA8</accession>